<keyword evidence="2" id="KW-0963">Cytoplasm</keyword>
<dbReference type="InterPro" id="IPR004394">
    <property type="entry name" value="Iojap/RsfS/C7orf30"/>
</dbReference>
<evidence type="ECO:0000256" key="1">
    <source>
        <dbReference type="ARBA" id="ARBA00010574"/>
    </source>
</evidence>
<dbReference type="Proteomes" id="UP000010473">
    <property type="component" value="Chromosome"/>
</dbReference>
<comment type="subunit">
    <text evidence="2">Interacts with ribosomal protein uL14 (rplN).</text>
</comment>
<evidence type="ECO:0000313" key="4">
    <source>
        <dbReference type="Proteomes" id="UP000010473"/>
    </source>
</evidence>
<dbReference type="EMBL" id="CP003653">
    <property type="protein sequence ID" value="AFZ36583.1"/>
    <property type="molecule type" value="Genomic_DNA"/>
</dbReference>
<dbReference type="Pfam" id="PF02410">
    <property type="entry name" value="RsfS"/>
    <property type="match status" value="1"/>
</dbReference>
<reference evidence="4" key="1">
    <citation type="journal article" date="2013" name="Proc. Natl. Acad. Sci. U.S.A.">
        <title>Improving the coverage of the cyanobacterial phylum using diversity-driven genome sequencing.</title>
        <authorList>
            <person name="Shih P.M."/>
            <person name="Wu D."/>
            <person name="Latifi A."/>
            <person name="Axen S.D."/>
            <person name="Fewer D.P."/>
            <person name="Talla E."/>
            <person name="Calteau A."/>
            <person name="Cai F."/>
            <person name="Tandeau de Marsac N."/>
            <person name="Rippka R."/>
            <person name="Herdman M."/>
            <person name="Sivonen K."/>
            <person name="Coursin T."/>
            <person name="Laurent T."/>
            <person name="Goodwin L."/>
            <person name="Nolan M."/>
            <person name="Davenport K.W."/>
            <person name="Han C.S."/>
            <person name="Rubin E.M."/>
            <person name="Eisen J.A."/>
            <person name="Woyke T."/>
            <person name="Gugger M."/>
            <person name="Kerfeld C.A."/>
        </authorList>
    </citation>
    <scope>NUCLEOTIDE SEQUENCE [LARGE SCALE GENOMIC DNA]</scope>
    <source>
        <strain evidence="4">ATCC 29371 / PCC 7437</strain>
    </source>
</reference>
<proteinExistence type="inferred from homology"/>
<comment type="similarity">
    <text evidence="1 2">Belongs to the Iojap/RsfS family.</text>
</comment>
<dbReference type="Gene3D" id="3.30.460.10">
    <property type="entry name" value="Beta Polymerase, domain 2"/>
    <property type="match status" value="1"/>
</dbReference>
<protein>
    <recommendedName>
        <fullName evidence="2">Ribosomal silencing factor RsfS</fullName>
    </recommendedName>
</protein>
<dbReference type="SUPFAM" id="SSF81301">
    <property type="entry name" value="Nucleotidyltransferase"/>
    <property type="match status" value="1"/>
</dbReference>
<dbReference type="GO" id="GO:0005737">
    <property type="term" value="C:cytoplasm"/>
    <property type="evidence" value="ECO:0007669"/>
    <property type="project" value="UniProtKB-SubCell"/>
</dbReference>
<name>K9XVN0_STAC7</name>
<comment type="function">
    <text evidence="2">Functions as a ribosomal silencing factor. Interacts with ribosomal protein uL14 (rplN), blocking formation of intersubunit bridge B8. Prevents association of the 30S and 50S ribosomal subunits and the formation of functional ribosomes, thus repressing translation.</text>
</comment>
<dbReference type="GO" id="GO:0017148">
    <property type="term" value="P:negative regulation of translation"/>
    <property type="evidence" value="ECO:0007669"/>
    <property type="project" value="UniProtKB-UniRule"/>
</dbReference>
<evidence type="ECO:0000256" key="2">
    <source>
        <dbReference type="HAMAP-Rule" id="MF_01477"/>
    </source>
</evidence>
<accession>K9XVN0</accession>
<dbReference type="HOGENOM" id="CLU_092688_2_1_3"/>
<evidence type="ECO:0000313" key="3">
    <source>
        <dbReference type="EMBL" id="AFZ36583.1"/>
    </source>
</evidence>
<dbReference type="OrthoDB" id="9793681at2"/>
<dbReference type="PANTHER" id="PTHR21043">
    <property type="entry name" value="IOJAP SUPERFAMILY ORTHOLOG"/>
    <property type="match status" value="1"/>
</dbReference>
<comment type="subcellular location">
    <subcellularLocation>
        <location evidence="2">Cytoplasm</location>
    </subcellularLocation>
</comment>
<keyword evidence="2" id="KW-0810">Translation regulation</keyword>
<dbReference type="GO" id="GO:0043023">
    <property type="term" value="F:ribosomal large subunit binding"/>
    <property type="evidence" value="ECO:0007669"/>
    <property type="project" value="TreeGrafter"/>
</dbReference>
<keyword evidence="2" id="KW-0678">Repressor</keyword>
<keyword evidence="4" id="KW-1185">Reference proteome</keyword>
<dbReference type="HAMAP" id="MF_01477">
    <property type="entry name" value="Iojap_RsfS"/>
    <property type="match status" value="1"/>
</dbReference>
<dbReference type="NCBIfam" id="TIGR00090">
    <property type="entry name" value="rsfS_iojap_ybeB"/>
    <property type="match status" value="1"/>
</dbReference>
<dbReference type="PANTHER" id="PTHR21043:SF0">
    <property type="entry name" value="MITOCHONDRIAL ASSEMBLY OF RIBOSOMAL LARGE SUBUNIT PROTEIN 1"/>
    <property type="match status" value="1"/>
</dbReference>
<dbReference type="STRING" id="111780.Sta7437_3071"/>
<dbReference type="GO" id="GO:0042256">
    <property type="term" value="P:cytosolic ribosome assembly"/>
    <property type="evidence" value="ECO:0007669"/>
    <property type="project" value="UniProtKB-UniRule"/>
</dbReference>
<dbReference type="AlphaFoldDB" id="K9XVN0"/>
<dbReference type="KEGG" id="scs:Sta7437_3071"/>
<dbReference type="eggNOG" id="COG0799">
    <property type="taxonomic scope" value="Bacteria"/>
</dbReference>
<dbReference type="GO" id="GO:0090071">
    <property type="term" value="P:negative regulation of ribosome biogenesis"/>
    <property type="evidence" value="ECO:0007669"/>
    <property type="project" value="UniProtKB-UniRule"/>
</dbReference>
<gene>
    <name evidence="2" type="primary">rsfS</name>
    <name evidence="3" type="ordered locus">Sta7437_3071</name>
</gene>
<dbReference type="InterPro" id="IPR043519">
    <property type="entry name" value="NT_sf"/>
</dbReference>
<dbReference type="RefSeq" id="WP_015194248.1">
    <property type="nucleotide sequence ID" value="NC_019748.1"/>
</dbReference>
<organism evidence="3 4">
    <name type="scientific">Stanieria cyanosphaera (strain ATCC 29371 / PCC 7437)</name>
    <dbReference type="NCBI Taxonomy" id="111780"/>
    <lineage>
        <taxon>Bacteria</taxon>
        <taxon>Bacillati</taxon>
        <taxon>Cyanobacteriota</taxon>
        <taxon>Cyanophyceae</taxon>
        <taxon>Pleurocapsales</taxon>
        <taxon>Dermocarpellaceae</taxon>
        <taxon>Stanieria</taxon>
    </lineage>
</organism>
<dbReference type="PATRIC" id="fig|111780.3.peg.3191"/>
<sequence length="138" mass="15801">MSKQHQYELNEKTTEQSNTNYTFDSQKLAWKIAEAADDKKGADLVILQVAEVSYLADYFVIVTGFSKAQVRAIADAIETKVAETFNHYPVRVAGKTEGSWVLEDYGEVIVHIFLPQEREYYNLEAFWGHAQRIEYLAS</sequence>